<proteinExistence type="predicted"/>
<protein>
    <recommendedName>
        <fullName evidence="4">Yeast cell wall synthesis Kre9/Knh1-like N-terminal domain-containing protein</fullName>
    </recommendedName>
</protein>
<evidence type="ECO:0000256" key="3">
    <source>
        <dbReference type="SAM" id="SignalP"/>
    </source>
</evidence>
<name>A0ABP1CZT1_9APHY</name>
<dbReference type="PANTHER" id="PTHR35185">
    <property type="entry name" value="SERINE/THREONINE-RICH PROTEIN ADG2-RELATED"/>
    <property type="match status" value="1"/>
</dbReference>
<feature type="compositionally biased region" description="Polar residues" evidence="2">
    <location>
        <begin position="177"/>
        <end position="188"/>
    </location>
</feature>
<evidence type="ECO:0000313" key="6">
    <source>
        <dbReference type="Proteomes" id="UP001497453"/>
    </source>
</evidence>
<accession>A0ABP1CZT1</accession>
<gene>
    <name evidence="5" type="ORF">GFSPODELE1_LOCUS3452</name>
</gene>
<evidence type="ECO:0000256" key="2">
    <source>
        <dbReference type="SAM" id="MobiDB-lite"/>
    </source>
</evidence>
<feature type="compositionally biased region" description="Low complexity" evidence="2">
    <location>
        <begin position="120"/>
        <end position="165"/>
    </location>
</feature>
<dbReference type="PANTHER" id="PTHR35185:SF1">
    <property type="entry name" value="UPF0619 GPI-ANCHORED MEMBRANE PROTEIN C1322.10"/>
    <property type="match status" value="1"/>
</dbReference>
<dbReference type="Proteomes" id="UP001497453">
    <property type="component" value="Chromosome 2"/>
</dbReference>
<feature type="region of interest" description="Disordered" evidence="2">
    <location>
        <begin position="119"/>
        <end position="188"/>
    </location>
</feature>
<keyword evidence="1 3" id="KW-0732">Signal</keyword>
<feature type="domain" description="Yeast cell wall synthesis Kre9/Knh1-like N-terminal" evidence="4">
    <location>
        <begin position="25"/>
        <end position="117"/>
    </location>
</feature>
<dbReference type="InterPro" id="IPR018466">
    <property type="entry name" value="Kre9/Knh1-like_N"/>
</dbReference>
<evidence type="ECO:0000259" key="4">
    <source>
        <dbReference type="Pfam" id="PF10342"/>
    </source>
</evidence>
<sequence length="214" mass="21405">MFRLSAAVALLALAASSAAYSISRPEDGAIWDPSQPQIIAWSKVNTDPQTFAITLVHQASQPNTRQLLEDSVDGGQGSITVNPPSGGWPSGTAYQINFVQDSNHLDSILAQSQQFDIKASTGSSGSSSSSSSSSSSVSVSSSSSSRTVSSSGTTPTSLTNSQTTGSGTGSGSAADLNPSTTDTTDAPSNTNAASTLGVQAGVFGFVAMGACALG</sequence>
<dbReference type="Pfam" id="PF10342">
    <property type="entry name" value="Kre9_KNH"/>
    <property type="match status" value="1"/>
</dbReference>
<reference evidence="6" key="1">
    <citation type="submission" date="2024-04" db="EMBL/GenBank/DDBJ databases">
        <authorList>
            <person name="Shaw F."/>
            <person name="Minotto A."/>
        </authorList>
    </citation>
    <scope>NUCLEOTIDE SEQUENCE [LARGE SCALE GENOMIC DNA]</scope>
</reference>
<organism evidence="5 6">
    <name type="scientific">Somion occarium</name>
    <dbReference type="NCBI Taxonomy" id="3059160"/>
    <lineage>
        <taxon>Eukaryota</taxon>
        <taxon>Fungi</taxon>
        <taxon>Dikarya</taxon>
        <taxon>Basidiomycota</taxon>
        <taxon>Agaricomycotina</taxon>
        <taxon>Agaricomycetes</taxon>
        <taxon>Polyporales</taxon>
        <taxon>Cerrenaceae</taxon>
        <taxon>Somion</taxon>
    </lineage>
</organism>
<feature type="chain" id="PRO_5046338494" description="Yeast cell wall synthesis Kre9/Knh1-like N-terminal domain-containing protein" evidence="3">
    <location>
        <begin position="20"/>
        <end position="214"/>
    </location>
</feature>
<dbReference type="EMBL" id="OZ037945">
    <property type="protein sequence ID" value="CAL1701155.1"/>
    <property type="molecule type" value="Genomic_DNA"/>
</dbReference>
<feature type="region of interest" description="Disordered" evidence="2">
    <location>
        <begin position="68"/>
        <end position="88"/>
    </location>
</feature>
<dbReference type="InterPro" id="IPR052479">
    <property type="entry name" value="GPI-anchor_Adhesion_Reg"/>
</dbReference>
<evidence type="ECO:0000256" key="1">
    <source>
        <dbReference type="ARBA" id="ARBA00022729"/>
    </source>
</evidence>
<feature type="signal peptide" evidence="3">
    <location>
        <begin position="1"/>
        <end position="19"/>
    </location>
</feature>
<keyword evidence="6" id="KW-1185">Reference proteome</keyword>
<evidence type="ECO:0000313" key="5">
    <source>
        <dbReference type="EMBL" id="CAL1701155.1"/>
    </source>
</evidence>